<protein>
    <submittedName>
        <fullName evidence="1">Uncharacterized protein</fullName>
    </submittedName>
</protein>
<proteinExistence type="predicted"/>
<evidence type="ECO:0000313" key="2">
    <source>
        <dbReference type="Proteomes" id="UP001258434"/>
    </source>
</evidence>
<name>A0ABD5FSR3_BACFG</name>
<reference evidence="2" key="1">
    <citation type="submission" date="2023-07" db="EMBL/GenBank/DDBJ databases">
        <title>A gut symbiont ubiquitin homologue binds and inactivates peptidyl-prolyl isomerase to mediate the interbacterial arms race in the human gut.</title>
        <authorList>
            <person name="Jiang K."/>
            <person name="Li W."/>
            <person name="Tong M."/>
            <person name="Xu J."/>
            <person name="Chen Z."/>
            <person name="Yang Y."/>
            <person name="Zang Y."/>
            <person name="Jiao X."/>
            <person name="Liu C."/>
            <person name="Lim B."/>
            <person name="Jiang X."/>
            <person name="Wang J."/>
            <person name="Wu D."/>
            <person name="Wang M."/>
            <person name="Liu S.-J."/>
            <person name="Shao F."/>
            <person name="Gao X."/>
        </authorList>
    </citation>
    <scope>NUCLEOTIDE SEQUENCE [LARGE SCALE GENOMIC DNA]</scope>
    <source>
        <strain evidence="2">GS077</strain>
    </source>
</reference>
<sequence length="37" mass="4386">MRTFESKIMETDICQKQTETYKKVSIQIVPPQKGKDR</sequence>
<dbReference type="Proteomes" id="UP001258434">
    <property type="component" value="Unassembled WGS sequence"/>
</dbReference>
<reference evidence="1 2" key="2">
    <citation type="submission" date="2023-08" db="EMBL/GenBank/DDBJ databases">
        <authorList>
            <person name="Du M."/>
            <person name="Liu C."/>
            <person name="Liu S.-J."/>
        </authorList>
    </citation>
    <scope>NUCLEOTIDE SEQUENCE [LARGE SCALE GENOMIC DNA]</scope>
    <source>
        <strain evidence="1 2">GS077</strain>
    </source>
</reference>
<dbReference type="EMBL" id="JAVFHL010000001">
    <property type="protein sequence ID" value="MDT6974822.1"/>
    <property type="molecule type" value="Genomic_DNA"/>
</dbReference>
<evidence type="ECO:0000313" key="1">
    <source>
        <dbReference type="EMBL" id="MDT6974822.1"/>
    </source>
</evidence>
<organism evidence="1 2">
    <name type="scientific">Bacteroides fragilis</name>
    <dbReference type="NCBI Taxonomy" id="817"/>
    <lineage>
        <taxon>Bacteria</taxon>
        <taxon>Pseudomonadati</taxon>
        <taxon>Bacteroidota</taxon>
        <taxon>Bacteroidia</taxon>
        <taxon>Bacteroidales</taxon>
        <taxon>Bacteroidaceae</taxon>
        <taxon>Bacteroides</taxon>
    </lineage>
</organism>
<gene>
    <name evidence="1" type="ORF">BFGS077_000067</name>
</gene>
<dbReference type="AlphaFoldDB" id="A0ABD5FSR3"/>
<accession>A0ABD5FSR3</accession>
<comment type="caution">
    <text evidence="1">The sequence shown here is derived from an EMBL/GenBank/DDBJ whole genome shotgun (WGS) entry which is preliminary data.</text>
</comment>